<dbReference type="InterPro" id="IPR044861">
    <property type="entry name" value="IPNS-like_FE2OG_OXY"/>
</dbReference>
<keyword evidence="5" id="KW-1185">Reference proteome</keyword>
<evidence type="ECO:0000313" key="4">
    <source>
        <dbReference type="EMBL" id="CAL5218621.1"/>
    </source>
</evidence>
<feature type="region of interest" description="Disordered" evidence="2">
    <location>
        <begin position="370"/>
        <end position="392"/>
    </location>
</feature>
<evidence type="ECO:0000256" key="2">
    <source>
        <dbReference type="SAM" id="MobiDB-lite"/>
    </source>
</evidence>
<name>A0ABP1FH20_9CHLO</name>
<dbReference type="InterPro" id="IPR050231">
    <property type="entry name" value="Iron_ascorbate_oxido_reductase"/>
</dbReference>
<keyword evidence="1" id="KW-0560">Oxidoreductase</keyword>
<proteinExistence type="inferred from homology"/>
<dbReference type="InterPro" id="IPR027443">
    <property type="entry name" value="IPNS-like_sf"/>
</dbReference>
<dbReference type="InterPro" id="IPR026992">
    <property type="entry name" value="DIOX_N"/>
</dbReference>
<accession>A0ABP1FH20</accession>
<dbReference type="InterPro" id="IPR005123">
    <property type="entry name" value="Oxoglu/Fe-dep_dioxygenase_dom"/>
</dbReference>
<feature type="domain" description="Fe2OG dioxygenase" evidence="3">
    <location>
        <begin position="179"/>
        <end position="314"/>
    </location>
</feature>
<dbReference type="Pfam" id="PF03171">
    <property type="entry name" value="2OG-FeII_Oxy"/>
    <property type="match status" value="1"/>
</dbReference>
<dbReference type="Gene3D" id="2.60.120.330">
    <property type="entry name" value="B-lactam Antibiotic, Isopenicillin N Synthase, Chain"/>
    <property type="match status" value="1"/>
</dbReference>
<organism evidence="4 5">
    <name type="scientific">Coccomyxa viridis</name>
    <dbReference type="NCBI Taxonomy" id="1274662"/>
    <lineage>
        <taxon>Eukaryota</taxon>
        <taxon>Viridiplantae</taxon>
        <taxon>Chlorophyta</taxon>
        <taxon>core chlorophytes</taxon>
        <taxon>Trebouxiophyceae</taxon>
        <taxon>Trebouxiophyceae incertae sedis</taxon>
        <taxon>Coccomyxaceae</taxon>
        <taxon>Coccomyxa</taxon>
    </lineage>
</organism>
<dbReference type="Proteomes" id="UP001497392">
    <property type="component" value="Unassembled WGS sequence"/>
</dbReference>
<keyword evidence="1" id="KW-0479">Metal-binding</keyword>
<evidence type="ECO:0000313" key="5">
    <source>
        <dbReference type="Proteomes" id="UP001497392"/>
    </source>
</evidence>
<comment type="caution">
    <text evidence="4">The sequence shown here is derived from an EMBL/GenBank/DDBJ whole genome shotgun (WGS) entry which is preliminary data.</text>
</comment>
<reference evidence="4 5" key="1">
    <citation type="submission" date="2024-06" db="EMBL/GenBank/DDBJ databases">
        <authorList>
            <person name="Kraege A."/>
            <person name="Thomma B."/>
        </authorList>
    </citation>
    <scope>NUCLEOTIDE SEQUENCE [LARGE SCALE GENOMIC DNA]</scope>
</reference>
<evidence type="ECO:0000259" key="3">
    <source>
        <dbReference type="PROSITE" id="PS51471"/>
    </source>
</evidence>
<evidence type="ECO:0000256" key="1">
    <source>
        <dbReference type="RuleBase" id="RU003682"/>
    </source>
</evidence>
<dbReference type="PROSITE" id="PS51471">
    <property type="entry name" value="FE2OG_OXY"/>
    <property type="match status" value="1"/>
</dbReference>
<dbReference type="PANTHER" id="PTHR47990">
    <property type="entry name" value="2-OXOGLUTARATE (2OG) AND FE(II)-DEPENDENT OXYGENASE SUPERFAMILY PROTEIN-RELATED"/>
    <property type="match status" value="1"/>
</dbReference>
<keyword evidence="1" id="KW-0408">Iron</keyword>
<comment type="similarity">
    <text evidence="1">Belongs to the iron/ascorbate-dependent oxidoreductase family.</text>
</comment>
<dbReference type="SUPFAM" id="SSF51197">
    <property type="entry name" value="Clavaminate synthase-like"/>
    <property type="match status" value="1"/>
</dbReference>
<gene>
    <name evidence="4" type="primary">g322</name>
    <name evidence="4" type="ORF">VP750_LOCUS280</name>
</gene>
<dbReference type="EMBL" id="CAXHTA020000001">
    <property type="protein sequence ID" value="CAL5218621.1"/>
    <property type="molecule type" value="Genomic_DNA"/>
</dbReference>
<dbReference type="PRINTS" id="PR00682">
    <property type="entry name" value="IPNSYNTHASE"/>
</dbReference>
<protein>
    <submittedName>
        <fullName evidence="4">G322 protein</fullName>
    </submittedName>
</protein>
<dbReference type="Pfam" id="PF14226">
    <property type="entry name" value="DIOX_N"/>
    <property type="match status" value="1"/>
</dbReference>
<sequence>MATVDNKHHAAGEVFDDTSGLRIIDLSDFEARKDEIAGQLISSAKDVGFFFVKGHGIPQSDVDKTFEYSKLFFDLPVSVKEKHPFDLDTFAGWRGLQELSEVTGTRLWEQFVAPVDRPSNPIAASKYPPNDLIPGFKQHVEEFQRKSQAVAAQLLRGLAIGLGLPEEYFQGGLDFDADDVATLLGFNYYPPTEGLWKAGDAFRLHGHADYNLITLLYRRAGEPGLELLPGKEAVADPRVKNQDIRGAWRGVPDNTANWVPAPPLEGTITVNIADILTRWTDGELRSTYHRVRSPDQANGESVGERRSLAHFVAPSRSFVVRSIKGTYPPITAGELIASEGHAYGSKFNDPEWQRIAYSTEGTTVAAAAARGRAGGARPEDLFPEEAPPIAVA</sequence>